<dbReference type="InterPro" id="IPR004045">
    <property type="entry name" value="Glutathione_S-Trfase_N"/>
</dbReference>
<feature type="domain" description="GST N-terminal" evidence="1">
    <location>
        <begin position="1"/>
        <end position="75"/>
    </location>
</feature>
<evidence type="ECO:0000313" key="3">
    <source>
        <dbReference type="EMBL" id="WBW49485.1"/>
    </source>
</evidence>
<dbReference type="InterPro" id="IPR010987">
    <property type="entry name" value="Glutathione-S-Trfase_C-like"/>
</dbReference>
<protein>
    <submittedName>
        <fullName evidence="3">Glutathione S-transferase family protein</fullName>
    </submittedName>
</protein>
<evidence type="ECO:0000313" key="4">
    <source>
        <dbReference type="Proteomes" id="UP001210339"/>
    </source>
</evidence>
<dbReference type="SUPFAM" id="SSF52833">
    <property type="entry name" value="Thioredoxin-like"/>
    <property type="match status" value="1"/>
</dbReference>
<dbReference type="CDD" id="cd03057">
    <property type="entry name" value="GST_N_Beta"/>
    <property type="match status" value="1"/>
</dbReference>
<gene>
    <name evidence="3" type="ORF">O6R05_05610</name>
</gene>
<dbReference type="PROSITE" id="PS50404">
    <property type="entry name" value="GST_NTER"/>
    <property type="match status" value="1"/>
</dbReference>
<keyword evidence="4" id="KW-1185">Reference proteome</keyword>
<reference evidence="3 4" key="1">
    <citation type="submission" date="2023-01" db="EMBL/GenBank/DDBJ databases">
        <authorList>
            <person name="Lee S.H."/>
            <person name="Jung H.S."/>
            <person name="Yun J.U."/>
        </authorList>
    </citation>
    <scope>NUCLEOTIDE SEQUENCE [LARGE SCALE GENOMIC DNA]</scope>
    <source>
        <strain evidence="3 4">CBA3646</strain>
    </source>
</reference>
<dbReference type="SFLD" id="SFLDS00019">
    <property type="entry name" value="Glutathione_Transferase_(cytos"/>
    <property type="match status" value="1"/>
</dbReference>
<feature type="domain" description="GST C-terminal" evidence="2">
    <location>
        <begin position="81"/>
        <end position="205"/>
    </location>
</feature>
<dbReference type="PANTHER" id="PTHR44051:SF8">
    <property type="entry name" value="GLUTATHIONE S-TRANSFERASE GSTA"/>
    <property type="match status" value="1"/>
</dbReference>
<dbReference type="Gene3D" id="3.40.30.10">
    <property type="entry name" value="Glutaredoxin"/>
    <property type="match status" value="1"/>
</dbReference>
<dbReference type="EMBL" id="CP115667">
    <property type="protein sequence ID" value="WBW49485.1"/>
    <property type="molecule type" value="Genomic_DNA"/>
</dbReference>
<dbReference type="PANTHER" id="PTHR44051">
    <property type="entry name" value="GLUTATHIONE S-TRANSFERASE-RELATED"/>
    <property type="match status" value="1"/>
</dbReference>
<accession>A0ABY7QT71</accession>
<dbReference type="Pfam" id="PF13409">
    <property type="entry name" value="GST_N_2"/>
    <property type="match status" value="1"/>
</dbReference>
<proteinExistence type="predicted"/>
<organism evidence="3 4">
    <name type="scientific">Peptoniphilus equinus</name>
    <dbReference type="NCBI Taxonomy" id="3016343"/>
    <lineage>
        <taxon>Bacteria</taxon>
        <taxon>Bacillati</taxon>
        <taxon>Bacillota</taxon>
        <taxon>Tissierellia</taxon>
        <taxon>Tissierellales</taxon>
        <taxon>Peptoniphilaceae</taxon>
        <taxon>Peptoniphilus</taxon>
    </lineage>
</organism>
<dbReference type="InterPro" id="IPR040079">
    <property type="entry name" value="Glutathione_S-Trfase"/>
</dbReference>
<name>A0ABY7QT71_9FIRM</name>
<evidence type="ECO:0000259" key="1">
    <source>
        <dbReference type="PROSITE" id="PS50404"/>
    </source>
</evidence>
<dbReference type="Proteomes" id="UP001210339">
    <property type="component" value="Chromosome"/>
</dbReference>
<sequence>MKLYYAPGTCAVGVWIAMAWADADVSAVRVDYSDPAYKKINPLGLVPAVDIGGARPMTELAAILDYLSERYADKDLGADDSIEDRFLYNETKSFLSSDFHPAFGAVFGPSRFTMATDDEAVEKVKKAGYIKVDGVMTHLNDHIIGDNEHIYKNKKTFLDAVAYVMVRWSRFTPKSWEQYPNIQRFMAMMDADESVQKIIQESEKE</sequence>
<dbReference type="Gene3D" id="1.20.1050.10">
    <property type="match status" value="1"/>
</dbReference>
<dbReference type="PROSITE" id="PS50405">
    <property type="entry name" value="GST_CTER"/>
    <property type="match status" value="1"/>
</dbReference>
<dbReference type="SUPFAM" id="SSF47616">
    <property type="entry name" value="GST C-terminal domain-like"/>
    <property type="match status" value="1"/>
</dbReference>
<dbReference type="InterPro" id="IPR036282">
    <property type="entry name" value="Glutathione-S-Trfase_C_sf"/>
</dbReference>
<dbReference type="InterPro" id="IPR036249">
    <property type="entry name" value="Thioredoxin-like_sf"/>
</dbReference>
<evidence type="ECO:0000259" key="2">
    <source>
        <dbReference type="PROSITE" id="PS50405"/>
    </source>
</evidence>
<dbReference type="RefSeq" id="WP_271191015.1">
    <property type="nucleotide sequence ID" value="NZ_CP115667.1"/>
</dbReference>